<dbReference type="AlphaFoldDB" id="A0AAQ3X617"/>
<dbReference type="EMBL" id="CP144751">
    <property type="protein sequence ID" value="WVZ86111.1"/>
    <property type="molecule type" value="Genomic_DNA"/>
</dbReference>
<evidence type="ECO:0008006" key="4">
    <source>
        <dbReference type="Google" id="ProtNLM"/>
    </source>
</evidence>
<dbReference type="InterPro" id="IPR053301">
    <property type="entry name" value="F-box_motif"/>
</dbReference>
<keyword evidence="3" id="KW-1185">Reference proteome</keyword>
<feature type="compositionally biased region" description="Pro residues" evidence="1">
    <location>
        <begin position="8"/>
        <end position="31"/>
    </location>
</feature>
<dbReference type="InterPro" id="IPR036047">
    <property type="entry name" value="F-box-like_dom_sf"/>
</dbReference>
<gene>
    <name evidence="2" type="ORF">U9M48_032945</name>
</gene>
<protein>
    <recommendedName>
        <fullName evidence="4">F-box protein</fullName>
    </recommendedName>
</protein>
<dbReference type="Proteomes" id="UP001341281">
    <property type="component" value="Chromosome 07"/>
</dbReference>
<evidence type="ECO:0000256" key="1">
    <source>
        <dbReference type="SAM" id="MobiDB-lite"/>
    </source>
</evidence>
<evidence type="ECO:0000313" key="3">
    <source>
        <dbReference type="Proteomes" id="UP001341281"/>
    </source>
</evidence>
<accession>A0AAQ3X617</accession>
<reference evidence="2 3" key="1">
    <citation type="submission" date="2024-02" db="EMBL/GenBank/DDBJ databases">
        <title>High-quality chromosome-scale genome assembly of Pensacola bahiagrass (Paspalum notatum Flugge var. saurae).</title>
        <authorList>
            <person name="Vega J.M."/>
            <person name="Podio M."/>
            <person name="Orjuela J."/>
            <person name="Siena L.A."/>
            <person name="Pessino S.C."/>
            <person name="Combes M.C."/>
            <person name="Mariac C."/>
            <person name="Albertini E."/>
            <person name="Pupilli F."/>
            <person name="Ortiz J.P.A."/>
            <person name="Leblanc O."/>
        </authorList>
    </citation>
    <scope>NUCLEOTIDE SEQUENCE [LARGE SCALE GENOMIC DNA]</scope>
    <source>
        <strain evidence="2">R1</strain>
        <tissue evidence="2">Leaf</tissue>
    </source>
</reference>
<dbReference type="Gene3D" id="1.25.40.10">
    <property type="entry name" value="Tetratricopeptide repeat domain"/>
    <property type="match status" value="2"/>
</dbReference>
<organism evidence="2 3">
    <name type="scientific">Paspalum notatum var. saurae</name>
    <dbReference type="NCBI Taxonomy" id="547442"/>
    <lineage>
        <taxon>Eukaryota</taxon>
        <taxon>Viridiplantae</taxon>
        <taxon>Streptophyta</taxon>
        <taxon>Embryophyta</taxon>
        <taxon>Tracheophyta</taxon>
        <taxon>Spermatophyta</taxon>
        <taxon>Magnoliopsida</taxon>
        <taxon>Liliopsida</taxon>
        <taxon>Poales</taxon>
        <taxon>Poaceae</taxon>
        <taxon>PACMAD clade</taxon>
        <taxon>Panicoideae</taxon>
        <taxon>Andropogonodae</taxon>
        <taxon>Paspaleae</taxon>
        <taxon>Paspalinae</taxon>
        <taxon>Paspalum</taxon>
    </lineage>
</organism>
<name>A0AAQ3X617_PASNO</name>
<dbReference type="InterPro" id="IPR011990">
    <property type="entry name" value="TPR-like_helical_dom_sf"/>
</dbReference>
<dbReference type="SUPFAM" id="SSF81901">
    <property type="entry name" value="HCP-like"/>
    <property type="match status" value="2"/>
</dbReference>
<feature type="compositionally biased region" description="Basic residues" evidence="1">
    <location>
        <begin position="32"/>
        <end position="42"/>
    </location>
</feature>
<dbReference type="PANTHER" id="PTHR45088:SF1">
    <property type="entry name" value="OS04G0476000 PROTEIN"/>
    <property type="match status" value="1"/>
</dbReference>
<dbReference type="SUPFAM" id="SSF81383">
    <property type="entry name" value="F-box domain"/>
    <property type="match status" value="1"/>
</dbReference>
<dbReference type="InterPro" id="IPR006597">
    <property type="entry name" value="Sel1-like"/>
</dbReference>
<dbReference type="PANTHER" id="PTHR45088">
    <property type="entry name" value="OSJNBA0022H21.17 PROTEIN"/>
    <property type="match status" value="1"/>
</dbReference>
<feature type="region of interest" description="Disordered" evidence="1">
    <location>
        <begin position="1"/>
        <end position="54"/>
    </location>
</feature>
<evidence type="ECO:0000313" key="2">
    <source>
        <dbReference type="EMBL" id="WVZ86111.1"/>
    </source>
</evidence>
<dbReference type="SMART" id="SM00671">
    <property type="entry name" value="SEL1"/>
    <property type="match status" value="4"/>
</dbReference>
<dbReference type="Pfam" id="PF08238">
    <property type="entry name" value="Sel1"/>
    <property type="match status" value="7"/>
</dbReference>
<proteinExistence type="predicted"/>
<sequence length="370" mass="40676">MDAASQTWPPPRPAPPPFSSRPRASPPPSPSPRRRRSKKHKPPPAPARSGDFSELPPELVHRALAAACASDVAAASRACRAWRDALRPLREAAALHAYGRRIKHGASRGVGGGSLEAERQRALGLFRRAARLGSAAAMVDAGLMCWEDGRREEAVGYYRSAAELGHPVGMCNLGVSYLEADPPKVEEAIKWFCPSASAGNARAQYNLGLCLQNGKGVKRNQKEAALFKFSPIHESVVILLQQLYWNDEYLKQAKWYLRAAEGGNVRAMYNISLCYNFGEGLSRDPLRAKRWLQLAADCGHKKALYECGIKLCAAGDKVKSLMYLELATRRGETAAAHMRDVIFESLSVVNAQRAMSDADKWKPRAVHPKR</sequence>